<dbReference type="Pfam" id="PF00041">
    <property type="entry name" value="fn3"/>
    <property type="match status" value="2"/>
</dbReference>
<dbReference type="CDD" id="cd00063">
    <property type="entry name" value="FN3"/>
    <property type="match status" value="2"/>
</dbReference>
<dbReference type="InterPro" id="IPR050964">
    <property type="entry name" value="Striated_Muscle_Regulatory"/>
</dbReference>
<protein>
    <recommendedName>
        <fullName evidence="2">Fibronectin type-III domain-containing protein</fullName>
    </recommendedName>
</protein>
<dbReference type="PANTHER" id="PTHR13817">
    <property type="entry name" value="TITIN"/>
    <property type="match status" value="1"/>
</dbReference>
<feature type="non-terminal residue" evidence="3">
    <location>
        <position position="1"/>
    </location>
</feature>
<organism evidence="3 4">
    <name type="scientific">Rotaria magnacalcarata</name>
    <dbReference type="NCBI Taxonomy" id="392030"/>
    <lineage>
        <taxon>Eukaryota</taxon>
        <taxon>Metazoa</taxon>
        <taxon>Spiralia</taxon>
        <taxon>Gnathifera</taxon>
        <taxon>Rotifera</taxon>
        <taxon>Eurotatoria</taxon>
        <taxon>Bdelloidea</taxon>
        <taxon>Philodinida</taxon>
        <taxon>Philodinidae</taxon>
        <taxon>Rotaria</taxon>
    </lineage>
</organism>
<dbReference type="EMBL" id="CAJOBJ010338190">
    <property type="protein sequence ID" value="CAF5191785.1"/>
    <property type="molecule type" value="Genomic_DNA"/>
</dbReference>
<feature type="domain" description="Fibronectin type-III" evidence="2">
    <location>
        <begin position="106"/>
        <end position="201"/>
    </location>
</feature>
<dbReference type="PANTHER" id="PTHR13817:SF151">
    <property type="entry name" value="TITIN"/>
    <property type="match status" value="1"/>
</dbReference>
<keyword evidence="1" id="KW-0677">Repeat</keyword>
<comment type="caution">
    <text evidence="3">The sequence shown here is derived from an EMBL/GenBank/DDBJ whole genome shotgun (WGS) entry which is preliminary data.</text>
</comment>
<dbReference type="FunFam" id="2.60.40.10:FF:002083">
    <property type="entry name" value="Protein CBR-UNC-22"/>
    <property type="match status" value="1"/>
</dbReference>
<accession>A0A8S3I4P9</accession>
<feature type="domain" description="Fibronectin type-III" evidence="2">
    <location>
        <begin position="5"/>
        <end position="99"/>
    </location>
</feature>
<dbReference type="InterPro" id="IPR003961">
    <property type="entry name" value="FN3_dom"/>
</dbReference>
<dbReference type="InterPro" id="IPR013783">
    <property type="entry name" value="Ig-like_fold"/>
</dbReference>
<sequence>RPAKPEGPLKVSDVTKENCVISWRPPLDNGGCPIERYVIEKQDVGRGGWAPAGEVNGETTTLRVTKLVAGKEYLFRVRAVNKEGESEPLETSAATLARNPFDEPTAPGTPQISDWDQNHVDLEWQAPEKDGGTPIEKYVIERREKGRDQWLKGAEVDGVQTKGACGGLNEGKEYEFRVVAVNKAGPSEPSEPSKILIAKPRFCMKFYLVSLISERITYSSFL</sequence>
<evidence type="ECO:0000256" key="1">
    <source>
        <dbReference type="ARBA" id="ARBA00022737"/>
    </source>
</evidence>
<dbReference type="Gene3D" id="2.60.40.10">
    <property type="entry name" value="Immunoglobulins"/>
    <property type="match status" value="2"/>
</dbReference>
<evidence type="ECO:0000259" key="2">
    <source>
        <dbReference type="PROSITE" id="PS50853"/>
    </source>
</evidence>
<reference evidence="3" key="1">
    <citation type="submission" date="2021-02" db="EMBL/GenBank/DDBJ databases">
        <authorList>
            <person name="Nowell W R."/>
        </authorList>
    </citation>
    <scope>NUCLEOTIDE SEQUENCE</scope>
</reference>
<dbReference type="Proteomes" id="UP000681720">
    <property type="component" value="Unassembled WGS sequence"/>
</dbReference>
<dbReference type="PROSITE" id="PS50853">
    <property type="entry name" value="FN3"/>
    <property type="match status" value="2"/>
</dbReference>
<gene>
    <name evidence="3" type="ORF">GIL414_LOCUS73228</name>
</gene>
<dbReference type="SMART" id="SM00060">
    <property type="entry name" value="FN3"/>
    <property type="match status" value="2"/>
</dbReference>
<dbReference type="FunFam" id="2.60.40.10:FF:000056">
    <property type="entry name" value="twitchin isoform X4"/>
    <property type="match status" value="1"/>
</dbReference>
<name>A0A8S3I4P9_9BILA</name>
<dbReference type="SUPFAM" id="SSF49265">
    <property type="entry name" value="Fibronectin type III"/>
    <property type="match status" value="1"/>
</dbReference>
<dbReference type="GO" id="GO:0045214">
    <property type="term" value="P:sarcomere organization"/>
    <property type="evidence" value="ECO:0007669"/>
    <property type="project" value="TreeGrafter"/>
</dbReference>
<evidence type="ECO:0000313" key="3">
    <source>
        <dbReference type="EMBL" id="CAF5191785.1"/>
    </source>
</evidence>
<proteinExistence type="predicted"/>
<evidence type="ECO:0000313" key="4">
    <source>
        <dbReference type="Proteomes" id="UP000681720"/>
    </source>
</evidence>
<dbReference type="PRINTS" id="PR00014">
    <property type="entry name" value="FNTYPEIII"/>
</dbReference>
<dbReference type="InterPro" id="IPR036116">
    <property type="entry name" value="FN3_sf"/>
</dbReference>
<dbReference type="AlphaFoldDB" id="A0A8S3I4P9"/>
<dbReference type="GO" id="GO:0031430">
    <property type="term" value="C:M band"/>
    <property type="evidence" value="ECO:0007669"/>
    <property type="project" value="TreeGrafter"/>
</dbReference>